<evidence type="ECO:0000256" key="1">
    <source>
        <dbReference type="SAM" id="Phobius"/>
    </source>
</evidence>
<protein>
    <submittedName>
        <fullName evidence="2">Uncharacterized protein</fullName>
    </submittedName>
</protein>
<feature type="transmembrane region" description="Helical" evidence="1">
    <location>
        <begin position="6"/>
        <end position="25"/>
    </location>
</feature>
<evidence type="ECO:0000313" key="2">
    <source>
        <dbReference type="EMBL" id="AHH09379.1"/>
    </source>
</evidence>
<organism evidence="2 3">
    <name type="scientific">Borrelia parkeri SLO</name>
    <dbReference type="NCBI Taxonomy" id="1313294"/>
    <lineage>
        <taxon>Bacteria</taxon>
        <taxon>Pseudomonadati</taxon>
        <taxon>Spirochaetota</taxon>
        <taxon>Spirochaetia</taxon>
        <taxon>Spirochaetales</taxon>
        <taxon>Borreliaceae</taxon>
        <taxon>Borrelia</taxon>
    </lineage>
</organism>
<sequence length="51" mass="6015">MIEFKLKSFAGFVVFNMFSIPLLIFSFSNSRIAFNFLVQVLNLLNIFLIFY</sequence>
<feature type="transmembrane region" description="Helical" evidence="1">
    <location>
        <begin position="32"/>
        <end position="50"/>
    </location>
</feature>
<keyword evidence="1" id="KW-1133">Transmembrane helix</keyword>
<dbReference type="EMBL" id="CP005851">
    <property type="protein sequence ID" value="AHH09379.1"/>
    <property type="molecule type" value="Genomic_DNA"/>
</dbReference>
<name>A0ABN4C5P1_BORPR</name>
<reference evidence="2" key="1">
    <citation type="submission" date="2016-10" db="EMBL/GenBank/DDBJ databases">
        <title>Comparative Genomics of Relapsing Fever Spirochetes.</title>
        <authorList>
            <person name="Schwan T.G."/>
            <person name="Raffel S.J."/>
            <person name="Porcella S.F."/>
            <person name="Martens C.A."/>
            <person name="Bruno D.P."/>
            <person name="Ricklefs S.M."/>
            <person name="Barbian K.B."/>
        </authorList>
    </citation>
    <scope>NUCLEOTIDE SEQUENCE</scope>
    <source>
        <strain evidence="2">SLO</strain>
    </source>
</reference>
<proteinExistence type="predicted"/>
<accession>A0ABN4C5P1</accession>
<keyword evidence="1" id="KW-0472">Membrane</keyword>
<gene>
    <name evidence="2" type="ORF">BPA_0900002</name>
</gene>
<keyword evidence="1" id="KW-0812">Transmembrane</keyword>
<dbReference type="Proteomes" id="UP000019331">
    <property type="component" value="Chromosome"/>
</dbReference>
<keyword evidence="3" id="KW-1185">Reference proteome</keyword>
<evidence type="ECO:0000313" key="3">
    <source>
        <dbReference type="Proteomes" id="UP000019331"/>
    </source>
</evidence>